<dbReference type="EMBL" id="ON191531">
    <property type="protein sequence ID" value="URG17373.1"/>
    <property type="molecule type" value="Genomic_DNA"/>
</dbReference>
<reference evidence="2" key="1">
    <citation type="submission" date="2022-04" db="EMBL/GenBank/DDBJ databases">
        <authorList>
            <person name="Hwangbo M."/>
            <person name="Wang B."/>
            <person name="Gill J.J."/>
            <person name="Chu K.-H."/>
            <person name="Young R."/>
        </authorList>
    </citation>
    <scope>NUCLEOTIDE SEQUENCE</scope>
</reference>
<feature type="region of interest" description="Disordered" evidence="1">
    <location>
        <begin position="62"/>
        <end position="85"/>
    </location>
</feature>
<gene>
    <name evidence="2" type="ORF">Mbo2_003</name>
</gene>
<proteinExistence type="predicted"/>
<dbReference type="Proteomes" id="UP001057233">
    <property type="component" value="Segment"/>
</dbReference>
<evidence type="ECO:0000256" key="1">
    <source>
        <dbReference type="SAM" id="MobiDB-lite"/>
    </source>
</evidence>
<keyword evidence="3" id="KW-1185">Reference proteome</keyword>
<accession>A0A9E7IGI0</accession>
<name>A0A9E7IGI0_9CAUD</name>
<sequence>MCSASSVSPFYDDPLSGLAKLRNPLVSAGTGGFRVPWELLLRTHHEIPDCEPRLVRDFVYRGSGQSHAGDDNPFRRSAGILHEANPRPTVRQTDEYRGFSCIVGQAESPFAHPPERSPLRIHPRSGLLCARMRMPPDSWA</sequence>
<protein>
    <submittedName>
        <fullName evidence="2">Uncharacterized protein</fullName>
    </submittedName>
</protein>
<evidence type="ECO:0000313" key="2">
    <source>
        <dbReference type="EMBL" id="URG17373.1"/>
    </source>
</evidence>
<organism evidence="2 3">
    <name type="scientific">Rhodococcus phage Mbo2</name>
    <dbReference type="NCBI Taxonomy" id="2936911"/>
    <lineage>
        <taxon>Viruses</taxon>
        <taxon>Duplodnaviria</taxon>
        <taxon>Heunggongvirae</taxon>
        <taxon>Uroviricota</taxon>
        <taxon>Caudoviricetes</taxon>
        <taxon>Caudoviricetes incertae sedis</taxon>
        <taxon>Mboduovirus</taxon>
        <taxon>Mboduovirus mbo2</taxon>
    </lineage>
</organism>
<evidence type="ECO:0000313" key="3">
    <source>
        <dbReference type="Proteomes" id="UP001057233"/>
    </source>
</evidence>